<dbReference type="OrthoDB" id="9814200at2"/>
<evidence type="ECO:0000256" key="2">
    <source>
        <dbReference type="ARBA" id="ARBA00023125"/>
    </source>
</evidence>
<dbReference type="PANTHER" id="PTHR47506:SF6">
    <property type="entry name" value="HTH-TYPE TRANSCRIPTIONAL REPRESSOR NEMR"/>
    <property type="match status" value="1"/>
</dbReference>
<sequence>MTMSKGEETYQKILDVSIYFFAKDGIHKTSFSKIADALKMTKPSLYYYVKSKEELVHKVFDYIFDDYSFDAYFEKEKLTQTTIEAYLIGGGHQFIEEIEEQNIILNLLNEFTLYAKRMEEKDETYMEKIKQSHQSFITGFAQILQQAEEFDLIKEEHIILRAQTMALMLDNIQSYHTLGLGMDSKELWSFTVRQVFV</sequence>
<keyword evidence="1" id="KW-0805">Transcription regulation</keyword>
<evidence type="ECO:0000313" key="7">
    <source>
        <dbReference type="Proteomes" id="UP000245938"/>
    </source>
</evidence>
<dbReference type="GO" id="GO:0003677">
    <property type="term" value="F:DNA binding"/>
    <property type="evidence" value="ECO:0007669"/>
    <property type="project" value="UniProtKB-UniRule"/>
</dbReference>
<dbReference type="Pfam" id="PF00440">
    <property type="entry name" value="TetR_N"/>
    <property type="match status" value="1"/>
</dbReference>
<organism evidence="6 7">
    <name type="scientific">Kurthia sibirica</name>
    <dbReference type="NCBI Taxonomy" id="202750"/>
    <lineage>
        <taxon>Bacteria</taxon>
        <taxon>Bacillati</taxon>
        <taxon>Bacillota</taxon>
        <taxon>Bacilli</taxon>
        <taxon>Bacillales</taxon>
        <taxon>Caryophanaceae</taxon>
        <taxon>Kurthia</taxon>
    </lineage>
</organism>
<evidence type="ECO:0000256" key="1">
    <source>
        <dbReference type="ARBA" id="ARBA00023015"/>
    </source>
</evidence>
<dbReference type="EMBL" id="QFVR01000011">
    <property type="protein sequence ID" value="PWI25171.1"/>
    <property type="molecule type" value="Genomic_DNA"/>
</dbReference>
<evidence type="ECO:0000313" key="6">
    <source>
        <dbReference type="EMBL" id="PWI25171.1"/>
    </source>
</evidence>
<evidence type="ECO:0000259" key="5">
    <source>
        <dbReference type="PROSITE" id="PS50977"/>
    </source>
</evidence>
<dbReference type="InterPro" id="IPR009057">
    <property type="entry name" value="Homeodomain-like_sf"/>
</dbReference>
<protein>
    <recommendedName>
        <fullName evidence="5">HTH tetR-type domain-containing protein</fullName>
    </recommendedName>
</protein>
<gene>
    <name evidence="6" type="ORF">DEX24_09550</name>
</gene>
<feature type="DNA-binding region" description="H-T-H motif" evidence="4">
    <location>
        <begin position="30"/>
        <end position="49"/>
    </location>
</feature>
<dbReference type="PANTHER" id="PTHR47506">
    <property type="entry name" value="TRANSCRIPTIONAL REGULATORY PROTEIN"/>
    <property type="match status" value="1"/>
</dbReference>
<dbReference type="PRINTS" id="PR00455">
    <property type="entry name" value="HTHTETR"/>
</dbReference>
<proteinExistence type="predicted"/>
<evidence type="ECO:0000256" key="3">
    <source>
        <dbReference type="ARBA" id="ARBA00023163"/>
    </source>
</evidence>
<dbReference type="SUPFAM" id="SSF46689">
    <property type="entry name" value="Homeodomain-like"/>
    <property type="match status" value="1"/>
</dbReference>
<dbReference type="Gene3D" id="1.10.357.10">
    <property type="entry name" value="Tetracycline Repressor, domain 2"/>
    <property type="match status" value="1"/>
</dbReference>
<accession>A0A2U3AKY5</accession>
<reference evidence="6 7" key="1">
    <citation type="submission" date="2018-05" db="EMBL/GenBank/DDBJ databases">
        <title>Kurthia sibirica genome sequence.</title>
        <authorList>
            <person name="Maclea K.S."/>
            <person name="Goen A.E."/>
        </authorList>
    </citation>
    <scope>NUCLEOTIDE SEQUENCE [LARGE SCALE GENOMIC DNA]</scope>
    <source>
        <strain evidence="6 7">ATCC 49154</strain>
    </source>
</reference>
<keyword evidence="2 4" id="KW-0238">DNA-binding</keyword>
<name>A0A2U3AKY5_9BACL</name>
<keyword evidence="7" id="KW-1185">Reference proteome</keyword>
<evidence type="ECO:0000256" key="4">
    <source>
        <dbReference type="PROSITE-ProRule" id="PRU00335"/>
    </source>
</evidence>
<dbReference type="InterPro" id="IPR001647">
    <property type="entry name" value="HTH_TetR"/>
</dbReference>
<dbReference type="PROSITE" id="PS50977">
    <property type="entry name" value="HTH_TETR_2"/>
    <property type="match status" value="1"/>
</dbReference>
<keyword evidence="3" id="KW-0804">Transcription</keyword>
<dbReference type="Proteomes" id="UP000245938">
    <property type="component" value="Unassembled WGS sequence"/>
</dbReference>
<comment type="caution">
    <text evidence="6">The sequence shown here is derived from an EMBL/GenBank/DDBJ whole genome shotgun (WGS) entry which is preliminary data.</text>
</comment>
<dbReference type="AlphaFoldDB" id="A0A2U3AKY5"/>
<feature type="domain" description="HTH tetR-type" evidence="5">
    <location>
        <begin position="7"/>
        <end position="67"/>
    </location>
</feature>